<keyword evidence="1" id="KW-1133">Transmembrane helix</keyword>
<feature type="transmembrane region" description="Helical" evidence="1">
    <location>
        <begin position="12"/>
        <end position="31"/>
    </location>
</feature>
<evidence type="ECO:0000313" key="4">
    <source>
        <dbReference type="Proteomes" id="UP000695562"/>
    </source>
</evidence>
<dbReference type="InterPro" id="IPR011037">
    <property type="entry name" value="Pyrv_Knase-like_insert_dom_sf"/>
</dbReference>
<dbReference type="AlphaFoldDB" id="A0A8J4Q5G4"/>
<keyword evidence="4" id="KW-1185">Reference proteome</keyword>
<dbReference type="InterPro" id="IPR005302">
    <property type="entry name" value="MoCF_Sase_C"/>
</dbReference>
<proteinExistence type="predicted"/>
<keyword evidence="1" id="KW-0812">Transmembrane</keyword>
<evidence type="ECO:0000313" key="3">
    <source>
        <dbReference type="EMBL" id="KAF2074306.1"/>
    </source>
</evidence>
<dbReference type="SUPFAM" id="SSF141673">
    <property type="entry name" value="MOSC N-terminal domain-like"/>
    <property type="match status" value="1"/>
</dbReference>
<feature type="domain" description="MOSC" evidence="2">
    <location>
        <begin position="200"/>
        <end position="354"/>
    </location>
</feature>
<evidence type="ECO:0000259" key="2">
    <source>
        <dbReference type="PROSITE" id="PS51340"/>
    </source>
</evidence>
<dbReference type="Proteomes" id="UP000695562">
    <property type="component" value="Unassembled WGS sequence"/>
</dbReference>
<dbReference type="PANTHER" id="PTHR14237">
    <property type="entry name" value="MOLYBDOPTERIN COFACTOR SULFURASE MOSC"/>
    <property type="match status" value="1"/>
</dbReference>
<sequence length="354" mass="40364">MSTFGKWIESNIGFKALASAGAVAMASYYFYYHYLINKAADTIVPYTIPSNFDESQRKGEIRVKSLFVYPIKSCKGVQVDKIALDQYGVVNDRRFLLTHNNRFITQRVYPNMAHIEPQFSQDGKELIVTAPGMDRELRVPLDPAQLGGQQVDVVIWKDTTTAIDCGEEANKWFSEYFGKDIKMVTIGEGYKRRIEKQFFEALNYQDQSEQDKDKLQTSFCDGAHIHILSEASIARLNSLIRATRHQKHEKQEADLTVQTFRPNVLVENAFADEEDSWSTFDISGTTFKRVEHTPRCKLTTVDPNKGVIDIYGDNEPIRTLRQFKNINGQPVFGIVCIHEQDGRTISIGDTIKKL</sequence>
<dbReference type="SUPFAM" id="SSF50800">
    <property type="entry name" value="PK beta-barrel domain-like"/>
    <property type="match status" value="1"/>
</dbReference>
<dbReference type="OrthoDB" id="17255at2759"/>
<comment type="caution">
    <text evidence="3">The sequence shown here is derived from an EMBL/GenBank/DDBJ whole genome shotgun (WGS) entry which is preliminary data.</text>
</comment>
<dbReference type="Pfam" id="PF03476">
    <property type="entry name" value="MOSC_N"/>
    <property type="match status" value="1"/>
</dbReference>
<dbReference type="PANTHER" id="PTHR14237:SF19">
    <property type="entry name" value="MITOCHONDRIAL AMIDOXIME REDUCING COMPONENT 1"/>
    <property type="match status" value="1"/>
</dbReference>
<dbReference type="Pfam" id="PF03473">
    <property type="entry name" value="MOSC"/>
    <property type="match status" value="1"/>
</dbReference>
<dbReference type="GO" id="GO:0030151">
    <property type="term" value="F:molybdenum ion binding"/>
    <property type="evidence" value="ECO:0007669"/>
    <property type="project" value="InterPro"/>
</dbReference>
<accession>A0A8J4Q5G4</accession>
<dbReference type="GO" id="GO:0030170">
    <property type="term" value="F:pyridoxal phosphate binding"/>
    <property type="evidence" value="ECO:0007669"/>
    <property type="project" value="InterPro"/>
</dbReference>
<dbReference type="GO" id="GO:0003824">
    <property type="term" value="F:catalytic activity"/>
    <property type="evidence" value="ECO:0007669"/>
    <property type="project" value="InterPro"/>
</dbReference>
<dbReference type="InterPro" id="IPR005303">
    <property type="entry name" value="MOCOS_middle"/>
</dbReference>
<dbReference type="PROSITE" id="PS51340">
    <property type="entry name" value="MOSC"/>
    <property type="match status" value="1"/>
</dbReference>
<organism evidence="3 4">
    <name type="scientific">Polysphondylium violaceum</name>
    <dbReference type="NCBI Taxonomy" id="133409"/>
    <lineage>
        <taxon>Eukaryota</taxon>
        <taxon>Amoebozoa</taxon>
        <taxon>Evosea</taxon>
        <taxon>Eumycetozoa</taxon>
        <taxon>Dictyostelia</taxon>
        <taxon>Dictyosteliales</taxon>
        <taxon>Dictyosteliaceae</taxon>
        <taxon>Polysphondylium</taxon>
    </lineage>
</organism>
<reference evidence="3" key="1">
    <citation type="submission" date="2020-01" db="EMBL/GenBank/DDBJ databases">
        <title>Development of genomics and gene disruption for Polysphondylium violaceum indicates a role for the polyketide synthase stlB in stalk morphogenesis.</title>
        <authorList>
            <person name="Narita B."/>
            <person name="Kawabe Y."/>
            <person name="Kin K."/>
            <person name="Saito T."/>
            <person name="Gibbs R."/>
            <person name="Kuspa A."/>
            <person name="Muzny D."/>
            <person name="Queller D."/>
            <person name="Richards S."/>
            <person name="Strassman J."/>
            <person name="Sucgang R."/>
            <person name="Worley K."/>
            <person name="Schaap P."/>
        </authorList>
    </citation>
    <scope>NUCLEOTIDE SEQUENCE</scope>
    <source>
        <strain evidence="3">QSvi11</strain>
    </source>
</reference>
<keyword evidence="1" id="KW-0472">Membrane</keyword>
<evidence type="ECO:0000256" key="1">
    <source>
        <dbReference type="SAM" id="Phobius"/>
    </source>
</evidence>
<gene>
    <name evidence="3" type="ORF">CYY_004400</name>
</gene>
<protein>
    <recommendedName>
        <fullName evidence="2">MOSC domain-containing protein</fullName>
    </recommendedName>
</protein>
<dbReference type="EMBL" id="AJWJ01000154">
    <property type="protein sequence ID" value="KAF2074306.1"/>
    <property type="molecule type" value="Genomic_DNA"/>
</dbReference>
<name>A0A8J4Q5G4_9MYCE</name>